<dbReference type="InterPro" id="IPR027417">
    <property type="entry name" value="P-loop_NTPase"/>
</dbReference>
<dbReference type="OrthoDB" id="3575979at2"/>
<keyword evidence="1" id="KW-0418">Kinase</keyword>
<dbReference type="EMBL" id="SFCC01000004">
    <property type="protein sequence ID" value="RZQ64213.1"/>
    <property type="molecule type" value="Genomic_DNA"/>
</dbReference>
<dbReference type="GO" id="GO:0016301">
    <property type="term" value="F:kinase activity"/>
    <property type="evidence" value="ECO:0007669"/>
    <property type="project" value="UniProtKB-KW"/>
</dbReference>
<reference evidence="1 2" key="1">
    <citation type="submission" date="2019-02" db="EMBL/GenBank/DDBJ databases">
        <title>Draft genome sequence of Amycolatopsis sp. 8-3EHSu isolated from roots of Suaeda maritima.</title>
        <authorList>
            <person name="Duangmal K."/>
            <person name="Chantavorakit T."/>
        </authorList>
    </citation>
    <scope>NUCLEOTIDE SEQUENCE [LARGE SCALE GENOMIC DNA]</scope>
    <source>
        <strain evidence="1 2">8-3EHSu</strain>
    </source>
</reference>
<keyword evidence="2" id="KW-1185">Reference proteome</keyword>
<evidence type="ECO:0000313" key="1">
    <source>
        <dbReference type="EMBL" id="RZQ64213.1"/>
    </source>
</evidence>
<proteinExistence type="predicted"/>
<dbReference type="Gene3D" id="3.40.50.300">
    <property type="entry name" value="P-loop containing nucleotide triphosphate hydrolases"/>
    <property type="match status" value="1"/>
</dbReference>
<sequence>MIRGVILYGPPAAGKDTVTKALTERDGRYALFPRMKCGTGRTAGYRMVTRDELESVRRTEGVLWENSRYGATYVVDAAYLHQMVAQGLFPVVHVGQPEAVTALHGAAGLRWLVVYLWCPREEAARRAAERDTGDLSARLQAWDETPALPSADLEVNTANATPDTAAAMIDDALRSRSR</sequence>
<gene>
    <name evidence="1" type="ORF">EWH70_09525</name>
</gene>
<dbReference type="Proteomes" id="UP000292003">
    <property type="component" value="Unassembled WGS sequence"/>
</dbReference>
<accession>A0A4Q7JCF1</accession>
<organism evidence="1 2">
    <name type="scientific">Amycolatopsis suaedae</name>
    <dbReference type="NCBI Taxonomy" id="2510978"/>
    <lineage>
        <taxon>Bacteria</taxon>
        <taxon>Bacillati</taxon>
        <taxon>Actinomycetota</taxon>
        <taxon>Actinomycetes</taxon>
        <taxon>Pseudonocardiales</taxon>
        <taxon>Pseudonocardiaceae</taxon>
        <taxon>Amycolatopsis</taxon>
    </lineage>
</organism>
<dbReference type="AlphaFoldDB" id="A0A4Q7JCF1"/>
<name>A0A4Q7JCF1_9PSEU</name>
<protein>
    <submittedName>
        <fullName evidence="1">Kinase</fullName>
    </submittedName>
</protein>
<keyword evidence="1" id="KW-0808">Transferase</keyword>
<comment type="caution">
    <text evidence="1">The sequence shown here is derived from an EMBL/GenBank/DDBJ whole genome shotgun (WGS) entry which is preliminary data.</text>
</comment>
<evidence type="ECO:0000313" key="2">
    <source>
        <dbReference type="Proteomes" id="UP000292003"/>
    </source>
</evidence>
<dbReference type="SUPFAM" id="SSF52540">
    <property type="entry name" value="P-loop containing nucleoside triphosphate hydrolases"/>
    <property type="match status" value="1"/>
</dbReference>